<dbReference type="InterPro" id="IPR027396">
    <property type="entry name" value="DsrEFH-like"/>
</dbReference>
<evidence type="ECO:0000256" key="6">
    <source>
        <dbReference type="ARBA" id="ARBA00022679"/>
    </source>
</evidence>
<comment type="caution">
    <text evidence="7">The sequence shown here is derived from an EMBL/GenBank/DDBJ whole genome shotgun (WGS) entry which is preliminary data.</text>
</comment>
<dbReference type="NCBIfam" id="NF001237">
    <property type="entry name" value="PRK00207.1"/>
    <property type="match status" value="1"/>
</dbReference>
<evidence type="ECO:0000256" key="4">
    <source>
        <dbReference type="ARBA" id="ARBA00020425"/>
    </source>
</evidence>
<organism evidence="7 8">
    <name type="scientific">Vibrio stylophorae</name>
    <dbReference type="NCBI Taxonomy" id="659351"/>
    <lineage>
        <taxon>Bacteria</taxon>
        <taxon>Pseudomonadati</taxon>
        <taxon>Pseudomonadota</taxon>
        <taxon>Gammaproteobacteria</taxon>
        <taxon>Vibrionales</taxon>
        <taxon>Vibrionaceae</taxon>
        <taxon>Vibrio</taxon>
    </lineage>
</organism>
<evidence type="ECO:0000256" key="1">
    <source>
        <dbReference type="ARBA" id="ARBA00002850"/>
    </source>
</evidence>
<evidence type="ECO:0000313" key="8">
    <source>
        <dbReference type="Proteomes" id="UP000838672"/>
    </source>
</evidence>
<reference evidence="7" key="1">
    <citation type="submission" date="2021-11" db="EMBL/GenBank/DDBJ databases">
        <authorList>
            <person name="Rodrigo-Torres L."/>
            <person name="Arahal R. D."/>
            <person name="Lucena T."/>
        </authorList>
    </citation>
    <scope>NUCLEOTIDE SEQUENCE</scope>
    <source>
        <strain evidence="7">CECT 7929</strain>
    </source>
</reference>
<dbReference type="InterPro" id="IPR003787">
    <property type="entry name" value="Sulphur_relay_DsrE/F-like"/>
</dbReference>
<comment type="similarity">
    <text evidence="3">Belongs to the DsrE/TusD family.</text>
</comment>
<name>A0ABN8DU12_9VIBR</name>
<evidence type="ECO:0000256" key="2">
    <source>
        <dbReference type="ARBA" id="ARBA00004496"/>
    </source>
</evidence>
<proteinExistence type="inferred from homology"/>
<evidence type="ECO:0000256" key="5">
    <source>
        <dbReference type="ARBA" id="ARBA00022490"/>
    </source>
</evidence>
<dbReference type="NCBIfam" id="TIGR03012">
    <property type="entry name" value="sulf_tusD_dsrE"/>
    <property type="match status" value="1"/>
</dbReference>
<dbReference type="SUPFAM" id="SSF75169">
    <property type="entry name" value="DsrEFH-like"/>
    <property type="match status" value="1"/>
</dbReference>
<dbReference type="InterPro" id="IPR017463">
    <property type="entry name" value="Sulphur_relay_TusD/DsrE"/>
</dbReference>
<dbReference type="Pfam" id="PF02635">
    <property type="entry name" value="DsrE"/>
    <property type="match status" value="1"/>
</dbReference>
<dbReference type="PANTHER" id="PTHR34874:SF3">
    <property type="entry name" value="SULFURTRANSFERASE TUSD"/>
    <property type="match status" value="1"/>
</dbReference>
<dbReference type="PANTHER" id="PTHR34874">
    <property type="entry name" value="PROTEIN YCHN"/>
    <property type="match status" value="1"/>
</dbReference>
<protein>
    <recommendedName>
        <fullName evidence="4">Sulfurtransferase TusD homolog</fullName>
    </recommendedName>
</protein>
<evidence type="ECO:0000313" key="7">
    <source>
        <dbReference type="EMBL" id="CAH0534541.1"/>
    </source>
</evidence>
<dbReference type="Gene3D" id="3.40.1260.10">
    <property type="entry name" value="DsrEFH-like"/>
    <property type="match status" value="1"/>
</dbReference>
<dbReference type="RefSeq" id="WP_237467346.1">
    <property type="nucleotide sequence ID" value="NZ_CAKLDI010000001.1"/>
</dbReference>
<keyword evidence="5" id="KW-0963">Cytoplasm</keyword>
<keyword evidence="8" id="KW-1185">Reference proteome</keyword>
<gene>
    <name evidence="7" type="primary">tusD</name>
    <name evidence="7" type="ORF">VST7929_02485</name>
</gene>
<dbReference type="EMBL" id="CAKLDI010000001">
    <property type="protein sequence ID" value="CAH0534541.1"/>
    <property type="molecule type" value="Genomic_DNA"/>
</dbReference>
<evidence type="ECO:0000256" key="3">
    <source>
        <dbReference type="ARBA" id="ARBA00007067"/>
    </source>
</evidence>
<sequence length="130" mass="13793">MSLSYALVVSGPAYGSQASHSALAFAQAVVARGHQLVRVFFYQDGVYNASSLNLPASDEFDVVAAWQALAQQTNCELITCVAAALRRGIVSEQEATQANLTEHNLADGFSQGGLGVLAESLLDCDRVIQF</sequence>
<comment type="subcellular location">
    <subcellularLocation>
        <location evidence="2">Cytoplasm</location>
    </subcellularLocation>
</comment>
<accession>A0ABN8DU12</accession>
<dbReference type="GO" id="GO:0016740">
    <property type="term" value="F:transferase activity"/>
    <property type="evidence" value="ECO:0007669"/>
    <property type="project" value="UniProtKB-KW"/>
</dbReference>
<comment type="function">
    <text evidence="1">Could be part of a sulfur-relay system.</text>
</comment>
<dbReference type="Proteomes" id="UP000838672">
    <property type="component" value="Unassembled WGS sequence"/>
</dbReference>
<keyword evidence="6 7" id="KW-0808">Transferase</keyword>